<evidence type="ECO:0000256" key="2">
    <source>
        <dbReference type="ARBA" id="ARBA00015915"/>
    </source>
</evidence>
<dbReference type="EMBL" id="NVVJ01000028">
    <property type="protein sequence ID" value="PCJ24300.1"/>
    <property type="molecule type" value="Genomic_DNA"/>
</dbReference>
<protein>
    <recommendedName>
        <fullName evidence="2">High-affinity zinc uptake system protein ZnuA</fullName>
    </recommendedName>
</protein>
<proteinExistence type="inferred from homology"/>
<keyword evidence="5" id="KW-0864">Zinc transport</keyword>
<evidence type="ECO:0000256" key="1">
    <source>
        <dbReference type="ARBA" id="ARBA00011028"/>
    </source>
</evidence>
<evidence type="ECO:0000313" key="6">
    <source>
        <dbReference type="EMBL" id="PCJ24300.1"/>
    </source>
</evidence>
<gene>
    <name evidence="6" type="ORF">COA96_09900</name>
</gene>
<evidence type="ECO:0000313" key="7">
    <source>
        <dbReference type="Proteomes" id="UP000218327"/>
    </source>
</evidence>
<evidence type="ECO:0000256" key="5">
    <source>
        <dbReference type="ARBA" id="ARBA00022906"/>
    </source>
</evidence>
<reference evidence="7" key="1">
    <citation type="submission" date="2017-08" db="EMBL/GenBank/DDBJ databases">
        <title>A dynamic microbial community with high functional redundancy inhabits the cold, oxic subseafloor aquifer.</title>
        <authorList>
            <person name="Tully B.J."/>
            <person name="Wheat C.G."/>
            <person name="Glazer B.T."/>
            <person name="Huber J.A."/>
        </authorList>
    </citation>
    <scope>NUCLEOTIDE SEQUENCE [LARGE SCALE GENOMIC DNA]</scope>
</reference>
<evidence type="ECO:0000256" key="3">
    <source>
        <dbReference type="ARBA" id="ARBA00022448"/>
    </source>
</evidence>
<accession>A0A2A5AYT8</accession>
<dbReference type="GO" id="GO:0006829">
    <property type="term" value="P:zinc ion transport"/>
    <property type="evidence" value="ECO:0007669"/>
    <property type="project" value="UniProtKB-KW"/>
</dbReference>
<dbReference type="PANTHER" id="PTHR42953">
    <property type="entry name" value="HIGH-AFFINITY ZINC UPTAKE SYSTEM PROTEIN ZNUA-RELATED"/>
    <property type="match status" value="1"/>
</dbReference>
<keyword evidence="3" id="KW-0813">Transport</keyword>
<dbReference type="Gene3D" id="3.40.50.1980">
    <property type="entry name" value="Nitrogenase molybdenum iron protein domain"/>
    <property type="match status" value="2"/>
</dbReference>
<keyword evidence="5" id="KW-0862">Zinc</keyword>
<comment type="caution">
    <text evidence="6">The sequence shown here is derived from an EMBL/GenBank/DDBJ whole genome shotgun (WGS) entry which is preliminary data.</text>
</comment>
<evidence type="ECO:0000256" key="4">
    <source>
        <dbReference type="ARBA" id="ARBA00022729"/>
    </source>
</evidence>
<dbReference type="InterPro" id="IPR050492">
    <property type="entry name" value="Bact_metal-bind_prot9"/>
</dbReference>
<keyword evidence="4" id="KW-0732">Signal</keyword>
<dbReference type="InterPro" id="IPR006127">
    <property type="entry name" value="ZnuA-like"/>
</dbReference>
<dbReference type="Proteomes" id="UP000218327">
    <property type="component" value="Unassembled WGS sequence"/>
</dbReference>
<organism evidence="6 7">
    <name type="scientific">SAR86 cluster bacterium</name>
    <dbReference type="NCBI Taxonomy" id="2030880"/>
    <lineage>
        <taxon>Bacteria</taxon>
        <taxon>Pseudomonadati</taxon>
        <taxon>Pseudomonadota</taxon>
        <taxon>Gammaproteobacteria</taxon>
        <taxon>SAR86 cluster</taxon>
    </lineage>
</organism>
<dbReference type="SUPFAM" id="SSF53807">
    <property type="entry name" value="Helical backbone' metal receptor"/>
    <property type="match status" value="1"/>
</dbReference>
<dbReference type="PANTHER" id="PTHR42953:SF3">
    <property type="entry name" value="HIGH-AFFINITY ZINC UPTAKE SYSTEM PROTEIN ZNUA"/>
    <property type="match status" value="1"/>
</dbReference>
<sequence>MSNIQPKSVHTIKALLSLLLVLLFIPKTWADVNITTTIRPLQLIAEAIVQDKGSVTAIVSASQSPHHYSMSPSDRIALAQADLLIWIGPEFETYLADFFTQRSSSEHVLTLLQADNIILHNIVDGQVDAHLWLDSRNAILIAELITQQASKLDKQNEALFKENLNQFKTQINELNRETEATLSVSPRKSYAVYHNAYQYFEKQFGLNHRFAMLVDPEVQPGIQEIISVRRRFQEQSPECLFIEPDSNLDLVNTTLAGHQLSTTTIDLLGVRITSRQGAYIELMENMARDFASCLY</sequence>
<name>A0A2A5AYT8_9GAMM</name>
<keyword evidence="5" id="KW-0406">Ion transport</keyword>
<dbReference type="Pfam" id="PF01297">
    <property type="entry name" value="ZnuA"/>
    <property type="match status" value="1"/>
</dbReference>
<dbReference type="GO" id="GO:0046872">
    <property type="term" value="F:metal ion binding"/>
    <property type="evidence" value="ECO:0007669"/>
    <property type="project" value="InterPro"/>
</dbReference>
<dbReference type="AlphaFoldDB" id="A0A2A5AYT8"/>
<comment type="similarity">
    <text evidence="1">Belongs to the bacterial solute-binding protein 9 family.</text>
</comment>